<name>A7BJW2_LOTJA</name>
<reference evidence="8" key="1">
    <citation type="submission" date="2007-07" db="EMBL/GenBank/DDBJ databases">
        <title>MYB-related gene in Lotus japonicus.</title>
        <authorList>
            <person name="Kunihiro S."/>
            <person name="Yamada T."/>
            <person name="Kitamura K."/>
        </authorList>
    </citation>
    <scope>NUCLEOTIDE SEQUENCE</scope>
    <source>
        <tissue evidence="8">Seedling</tissue>
    </source>
</reference>
<dbReference type="SUPFAM" id="SSF46689">
    <property type="entry name" value="Homeodomain-like"/>
    <property type="match status" value="1"/>
</dbReference>
<dbReference type="PANTHER" id="PTHR47999:SF6">
    <property type="entry name" value="MYB-RELATED PROTEIN P"/>
    <property type="match status" value="1"/>
</dbReference>
<dbReference type="Gene3D" id="1.10.10.60">
    <property type="entry name" value="Homeodomain-like"/>
    <property type="match status" value="2"/>
</dbReference>
<evidence type="ECO:0000259" key="7">
    <source>
        <dbReference type="PROSITE" id="PS51294"/>
    </source>
</evidence>
<dbReference type="CDD" id="cd00167">
    <property type="entry name" value="SANT"/>
    <property type="match status" value="2"/>
</dbReference>
<keyword evidence="4" id="KW-0804">Transcription</keyword>
<dbReference type="InterPro" id="IPR009057">
    <property type="entry name" value="Homeodomain-like_sf"/>
</dbReference>
<feature type="domain" description="Myb-like" evidence="6">
    <location>
        <begin position="9"/>
        <end position="61"/>
    </location>
</feature>
<evidence type="ECO:0000259" key="6">
    <source>
        <dbReference type="PROSITE" id="PS50090"/>
    </source>
</evidence>
<accession>A7BJW2</accession>
<dbReference type="PROSITE" id="PS50090">
    <property type="entry name" value="MYB_LIKE"/>
    <property type="match status" value="2"/>
</dbReference>
<dbReference type="PANTHER" id="PTHR47999">
    <property type="entry name" value="TRANSCRIPTION FACTOR MYB8-RELATED-RELATED"/>
    <property type="match status" value="1"/>
</dbReference>
<protein>
    <submittedName>
        <fullName evidence="8">MYB-related protein</fullName>
    </submittedName>
</protein>
<keyword evidence="2" id="KW-0805">Transcription regulation</keyword>
<evidence type="ECO:0000256" key="3">
    <source>
        <dbReference type="ARBA" id="ARBA00023125"/>
    </source>
</evidence>
<dbReference type="GO" id="GO:0005634">
    <property type="term" value="C:nucleus"/>
    <property type="evidence" value="ECO:0007669"/>
    <property type="project" value="UniProtKB-SubCell"/>
</dbReference>
<dbReference type="InterPro" id="IPR001005">
    <property type="entry name" value="SANT/Myb"/>
</dbReference>
<organism evidence="8">
    <name type="scientific">Lotus japonicus</name>
    <name type="common">Lotus corniculatus var. japonicus</name>
    <dbReference type="NCBI Taxonomy" id="34305"/>
    <lineage>
        <taxon>Eukaryota</taxon>
        <taxon>Viridiplantae</taxon>
        <taxon>Streptophyta</taxon>
        <taxon>Embryophyta</taxon>
        <taxon>Tracheophyta</taxon>
        <taxon>Spermatophyta</taxon>
        <taxon>Magnoliopsida</taxon>
        <taxon>eudicotyledons</taxon>
        <taxon>Gunneridae</taxon>
        <taxon>Pentapetalae</taxon>
        <taxon>rosids</taxon>
        <taxon>fabids</taxon>
        <taxon>Fabales</taxon>
        <taxon>Fabaceae</taxon>
        <taxon>Papilionoideae</taxon>
        <taxon>50 kb inversion clade</taxon>
        <taxon>NPAAA clade</taxon>
        <taxon>Hologalegina</taxon>
        <taxon>robinioid clade</taxon>
        <taxon>Loteae</taxon>
        <taxon>Lotus</taxon>
    </lineage>
</organism>
<dbReference type="PROSITE" id="PS51294">
    <property type="entry name" value="HTH_MYB"/>
    <property type="match status" value="2"/>
</dbReference>
<dbReference type="InterPro" id="IPR015495">
    <property type="entry name" value="Myb_TF_plants"/>
</dbReference>
<feature type="domain" description="HTH myb-type" evidence="7">
    <location>
        <begin position="9"/>
        <end position="61"/>
    </location>
</feature>
<dbReference type="FunFam" id="1.10.10.60:FF:000121">
    <property type="entry name" value="Myb transcription factor"/>
    <property type="match status" value="1"/>
</dbReference>
<evidence type="ECO:0000256" key="4">
    <source>
        <dbReference type="ARBA" id="ARBA00023163"/>
    </source>
</evidence>
<feature type="domain" description="Myb-like" evidence="6">
    <location>
        <begin position="62"/>
        <end position="112"/>
    </location>
</feature>
<dbReference type="AlphaFoldDB" id="A7BJW2"/>
<keyword evidence="3" id="KW-0238">DNA-binding</keyword>
<evidence type="ECO:0000256" key="2">
    <source>
        <dbReference type="ARBA" id="ARBA00023015"/>
    </source>
</evidence>
<dbReference type="SMART" id="SM00717">
    <property type="entry name" value="SANT"/>
    <property type="match status" value="2"/>
</dbReference>
<feature type="domain" description="HTH myb-type" evidence="7">
    <location>
        <begin position="62"/>
        <end position="116"/>
    </location>
</feature>
<evidence type="ECO:0000313" key="8">
    <source>
        <dbReference type="EMBL" id="BAF74782.1"/>
    </source>
</evidence>
<dbReference type="InterPro" id="IPR017930">
    <property type="entry name" value="Myb_dom"/>
</dbReference>
<dbReference type="EMBL" id="AB334529">
    <property type="protein sequence ID" value="BAF74782.1"/>
    <property type="molecule type" value="mRNA"/>
</dbReference>
<comment type="subcellular location">
    <subcellularLocation>
        <location evidence="1">Nucleus</location>
    </subcellularLocation>
</comment>
<proteinExistence type="evidence at transcript level"/>
<dbReference type="OrthoDB" id="2143914at2759"/>
<evidence type="ECO:0000256" key="5">
    <source>
        <dbReference type="ARBA" id="ARBA00023242"/>
    </source>
</evidence>
<evidence type="ECO:0000256" key="1">
    <source>
        <dbReference type="ARBA" id="ARBA00004123"/>
    </source>
</evidence>
<sequence>MGRAPCCEKVGLKRGRWTAEEDELLTKYIQASGEGSWRSLPKNAGLLRCGKSCRLRWINYLRGDLKRGNISDEEESLIVKLHASFGNRWSLIASHMPGRTDNEIKNYWNSHLSRKLVYTFRGSTTKSIVDTPPKRRRCGRTSRWAMKKNKTYSLINNDLQNQNNELEKEDPVARCDVKGSDDILCQEAINVDDDVLSFHEFMDTCLMEPSGDHDVDEERESAVMNDGGSEGVRDTCSTVDTVVTSRDSQSKSENHKLHNSCSSNSLGYSSGLDSVMEMNREDESSVLSREQNENLLTWLWEDEDWEKDFQIVDPEKHNDMLYWFLS</sequence>
<gene>
    <name evidence="8" type="primary">LjMYB12</name>
</gene>
<dbReference type="GO" id="GO:0003677">
    <property type="term" value="F:DNA binding"/>
    <property type="evidence" value="ECO:0007669"/>
    <property type="project" value="UniProtKB-KW"/>
</dbReference>
<dbReference type="Pfam" id="PF00249">
    <property type="entry name" value="Myb_DNA-binding"/>
    <property type="match status" value="2"/>
</dbReference>
<keyword evidence="5" id="KW-0539">Nucleus</keyword>